<dbReference type="Proteomes" id="UP000824469">
    <property type="component" value="Unassembled WGS sequence"/>
</dbReference>
<feature type="region of interest" description="Disordered" evidence="1">
    <location>
        <begin position="122"/>
        <end position="141"/>
    </location>
</feature>
<feature type="compositionally biased region" description="Polar residues" evidence="1">
    <location>
        <begin position="132"/>
        <end position="141"/>
    </location>
</feature>
<dbReference type="EMBL" id="JAHRHJ020000007">
    <property type="protein sequence ID" value="KAH9309140.1"/>
    <property type="molecule type" value="Genomic_DNA"/>
</dbReference>
<evidence type="ECO:0000256" key="1">
    <source>
        <dbReference type="SAM" id="MobiDB-lite"/>
    </source>
</evidence>
<organism evidence="2 3">
    <name type="scientific">Taxus chinensis</name>
    <name type="common">Chinese yew</name>
    <name type="synonym">Taxus wallichiana var. chinensis</name>
    <dbReference type="NCBI Taxonomy" id="29808"/>
    <lineage>
        <taxon>Eukaryota</taxon>
        <taxon>Viridiplantae</taxon>
        <taxon>Streptophyta</taxon>
        <taxon>Embryophyta</taxon>
        <taxon>Tracheophyta</taxon>
        <taxon>Spermatophyta</taxon>
        <taxon>Pinopsida</taxon>
        <taxon>Pinidae</taxon>
        <taxon>Conifers II</taxon>
        <taxon>Cupressales</taxon>
        <taxon>Taxaceae</taxon>
        <taxon>Taxus</taxon>
    </lineage>
</organism>
<evidence type="ECO:0000313" key="2">
    <source>
        <dbReference type="EMBL" id="KAH9309140.1"/>
    </source>
</evidence>
<reference evidence="2 3" key="1">
    <citation type="journal article" date="2021" name="Nat. Plants">
        <title>The Taxus genome provides insights into paclitaxel biosynthesis.</title>
        <authorList>
            <person name="Xiong X."/>
            <person name="Gou J."/>
            <person name="Liao Q."/>
            <person name="Li Y."/>
            <person name="Zhou Q."/>
            <person name="Bi G."/>
            <person name="Li C."/>
            <person name="Du R."/>
            <person name="Wang X."/>
            <person name="Sun T."/>
            <person name="Guo L."/>
            <person name="Liang H."/>
            <person name="Lu P."/>
            <person name="Wu Y."/>
            <person name="Zhang Z."/>
            <person name="Ro D.K."/>
            <person name="Shang Y."/>
            <person name="Huang S."/>
            <person name="Yan J."/>
        </authorList>
    </citation>
    <scope>NUCLEOTIDE SEQUENCE [LARGE SCALE GENOMIC DNA]</scope>
    <source>
        <strain evidence="2">Ta-2019</strain>
    </source>
</reference>
<dbReference type="AlphaFoldDB" id="A0AA38L3I5"/>
<evidence type="ECO:0000313" key="3">
    <source>
        <dbReference type="Proteomes" id="UP000824469"/>
    </source>
</evidence>
<name>A0AA38L3I5_TAXCH</name>
<gene>
    <name evidence="2" type="ORF">KI387_037051</name>
</gene>
<sequence length="291" mass="32533">MKKTETPEDNGFSKPKKKKNNANKKWNKATNLDLARTIVVHTQNEFNTLKTLEGSSPVEEPGSAQAVGLLEVGVEDGEIMEAKEDEAIGEEEDFTHDQLKDILNNHDQSKIEESDIVIKDAKIGKGKPGRPSLSNLRNQEAQSTLAKNKMAQGDHNTGFFNKSAITRRNLNRNSNISLPSGKIVLDSKKIGEDVERFSKNLLSDSGLDRSAARLQIINQIPRLINDDENLMLTTPIFEEEVKSAVFSFKPDKAFLLAYIKPSGILWELMWLKLFKNPTPRRIFSSSSTPLS</sequence>
<accession>A0AA38L3I5</accession>
<feature type="region of interest" description="Disordered" evidence="1">
    <location>
        <begin position="1"/>
        <end position="28"/>
    </location>
</feature>
<comment type="caution">
    <text evidence="2">The sequence shown here is derived from an EMBL/GenBank/DDBJ whole genome shotgun (WGS) entry which is preliminary data.</text>
</comment>
<feature type="compositionally biased region" description="Basic residues" evidence="1">
    <location>
        <begin position="14"/>
        <end position="27"/>
    </location>
</feature>
<proteinExistence type="predicted"/>
<keyword evidence="3" id="KW-1185">Reference proteome</keyword>
<protein>
    <submittedName>
        <fullName evidence="2">Uncharacterized protein</fullName>
    </submittedName>
</protein>